<accession>A0ABV7J9N7</accession>
<proteinExistence type="predicted"/>
<dbReference type="Proteomes" id="UP001595533">
    <property type="component" value="Unassembled WGS sequence"/>
</dbReference>
<evidence type="ECO:0000259" key="4">
    <source>
        <dbReference type="Pfam" id="PF07687"/>
    </source>
</evidence>
<dbReference type="Pfam" id="PF07687">
    <property type="entry name" value="M20_dimer"/>
    <property type="match status" value="1"/>
</dbReference>
<dbReference type="PANTHER" id="PTHR43808:SF31">
    <property type="entry name" value="N-ACETYL-L-CITRULLINE DEACETYLASE"/>
    <property type="match status" value="1"/>
</dbReference>
<dbReference type="EC" id="3.5.1.16" evidence="5"/>
<dbReference type="Gene3D" id="3.40.630.10">
    <property type="entry name" value="Zn peptidases"/>
    <property type="match status" value="1"/>
</dbReference>
<gene>
    <name evidence="5" type="ORF">ACFODZ_11355</name>
</gene>
<dbReference type="InterPro" id="IPR002933">
    <property type="entry name" value="Peptidase_M20"/>
</dbReference>
<reference evidence="6" key="1">
    <citation type="journal article" date="2019" name="Int. J. Syst. Evol. Microbiol.">
        <title>The Global Catalogue of Microorganisms (GCM) 10K type strain sequencing project: providing services to taxonomists for standard genome sequencing and annotation.</title>
        <authorList>
            <consortium name="The Broad Institute Genomics Platform"/>
            <consortium name="The Broad Institute Genome Sequencing Center for Infectious Disease"/>
            <person name="Wu L."/>
            <person name="Ma J."/>
        </authorList>
    </citation>
    <scope>NUCLEOTIDE SEQUENCE [LARGE SCALE GENOMIC DNA]</scope>
    <source>
        <strain evidence="6">KCTC 42953</strain>
    </source>
</reference>
<dbReference type="SUPFAM" id="SSF53187">
    <property type="entry name" value="Zn-dependent exopeptidases"/>
    <property type="match status" value="1"/>
</dbReference>
<dbReference type="RefSeq" id="WP_077410879.1">
    <property type="nucleotide sequence ID" value="NZ_JBHRTS010000005.1"/>
</dbReference>
<dbReference type="SUPFAM" id="SSF55031">
    <property type="entry name" value="Bacterial exopeptidase dimerisation domain"/>
    <property type="match status" value="1"/>
</dbReference>
<dbReference type="InterPro" id="IPR050072">
    <property type="entry name" value="Peptidase_M20A"/>
</dbReference>
<dbReference type="InterPro" id="IPR011650">
    <property type="entry name" value="Peptidase_M20_dimer"/>
</dbReference>
<dbReference type="GO" id="GO:0008777">
    <property type="term" value="F:acetylornithine deacetylase activity"/>
    <property type="evidence" value="ECO:0007669"/>
    <property type="project" value="UniProtKB-EC"/>
</dbReference>
<feature type="domain" description="Peptidase M20 dimerisation" evidence="4">
    <location>
        <begin position="181"/>
        <end position="288"/>
    </location>
</feature>
<evidence type="ECO:0000256" key="2">
    <source>
        <dbReference type="ARBA" id="ARBA00022801"/>
    </source>
</evidence>
<evidence type="ECO:0000313" key="5">
    <source>
        <dbReference type="EMBL" id="MFC3194836.1"/>
    </source>
</evidence>
<dbReference type="Pfam" id="PF01546">
    <property type="entry name" value="Peptidase_M20"/>
    <property type="match status" value="1"/>
</dbReference>
<keyword evidence="3" id="KW-0170">Cobalt</keyword>
<evidence type="ECO:0000256" key="1">
    <source>
        <dbReference type="ARBA" id="ARBA00022723"/>
    </source>
</evidence>
<name>A0ABV7J9N7_9GAMM</name>
<organism evidence="5 6">
    <name type="scientific">Marinicella sediminis</name>
    <dbReference type="NCBI Taxonomy" id="1792834"/>
    <lineage>
        <taxon>Bacteria</taxon>
        <taxon>Pseudomonadati</taxon>
        <taxon>Pseudomonadota</taxon>
        <taxon>Gammaproteobacteria</taxon>
        <taxon>Lysobacterales</taxon>
        <taxon>Marinicellaceae</taxon>
        <taxon>Marinicella</taxon>
    </lineage>
</organism>
<evidence type="ECO:0000313" key="6">
    <source>
        <dbReference type="Proteomes" id="UP001595533"/>
    </source>
</evidence>
<dbReference type="EMBL" id="JBHRTS010000005">
    <property type="protein sequence ID" value="MFC3194836.1"/>
    <property type="molecule type" value="Genomic_DNA"/>
</dbReference>
<sequence length="372" mass="40174">MTQAARQTSGKVNQASIQQSIEQHLAMLISHDTCNPPREICFTDPLFIGLERFFKAWGFKVTMADFADGRVAFYALRGQPKVLFNVHLDTVPVSDDWRHDPFTLVKENNRYHGRGVCDIKGAAACLMALAERSSADMAVLFTTDEEGTNSCCVEQFISGHDLSVFHQVVVAEPTGCHAVLEHRGYASAHGEFSGISGHSSSLNALAGNAVHQAAQWLNQATGFAANARTKDNPAGVCFNLGYITGGEKNNMIAASCQLGFSVRVPAGQSSQGVYQQLTKGLDNHASWYTSMLAPALPEQAGMSVESLAFCQKHDLPVGQPVDFWTEAALFSQAGIPALVLGPGDIAQAHTVDEWVAEEQLLNCYHLYAGLLS</sequence>
<keyword evidence="6" id="KW-1185">Reference proteome</keyword>
<dbReference type="NCBIfam" id="NF006439">
    <property type="entry name" value="PRK08737.1"/>
    <property type="match status" value="1"/>
</dbReference>
<protein>
    <submittedName>
        <fullName evidence="5">Acetylornithine deacetylase</fullName>
        <ecNumber evidence="5">3.5.1.16</ecNumber>
    </submittedName>
</protein>
<evidence type="ECO:0000256" key="3">
    <source>
        <dbReference type="ARBA" id="ARBA00023285"/>
    </source>
</evidence>
<comment type="caution">
    <text evidence="5">The sequence shown here is derived from an EMBL/GenBank/DDBJ whole genome shotgun (WGS) entry which is preliminary data.</text>
</comment>
<dbReference type="InterPro" id="IPR036264">
    <property type="entry name" value="Bact_exopeptidase_dim_dom"/>
</dbReference>
<keyword evidence="2 5" id="KW-0378">Hydrolase</keyword>
<dbReference type="Gene3D" id="3.30.70.360">
    <property type="match status" value="1"/>
</dbReference>
<keyword evidence="1" id="KW-0479">Metal-binding</keyword>
<dbReference type="PANTHER" id="PTHR43808">
    <property type="entry name" value="ACETYLORNITHINE DEACETYLASE"/>
    <property type="match status" value="1"/>
</dbReference>